<evidence type="ECO:0000313" key="1">
    <source>
        <dbReference type="EMBL" id="KAI3775399.1"/>
    </source>
</evidence>
<reference evidence="2" key="1">
    <citation type="journal article" date="2022" name="Mol. Ecol. Resour.">
        <title>The genomes of chicory, endive, great burdock and yacon provide insights into Asteraceae palaeo-polyploidization history and plant inulin production.</title>
        <authorList>
            <person name="Fan W."/>
            <person name="Wang S."/>
            <person name="Wang H."/>
            <person name="Wang A."/>
            <person name="Jiang F."/>
            <person name="Liu H."/>
            <person name="Zhao H."/>
            <person name="Xu D."/>
            <person name="Zhang Y."/>
        </authorList>
    </citation>
    <scope>NUCLEOTIDE SEQUENCE [LARGE SCALE GENOMIC DNA]</scope>
    <source>
        <strain evidence="2">cv. Yunnan</strain>
    </source>
</reference>
<evidence type="ECO:0000313" key="2">
    <source>
        <dbReference type="Proteomes" id="UP001056120"/>
    </source>
</evidence>
<reference evidence="1 2" key="2">
    <citation type="journal article" date="2022" name="Mol. Ecol. Resour.">
        <title>The genomes of chicory, endive, great burdock and yacon provide insights into Asteraceae paleo-polyploidization history and plant inulin production.</title>
        <authorList>
            <person name="Fan W."/>
            <person name="Wang S."/>
            <person name="Wang H."/>
            <person name="Wang A."/>
            <person name="Jiang F."/>
            <person name="Liu H."/>
            <person name="Zhao H."/>
            <person name="Xu D."/>
            <person name="Zhang Y."/>
        </authorList>
    </citation>
    <scope>NUCLEOTIDE SEQUENCE [LARGE SCALE GENOMIC DNA]</scope>
    <source>
        <strain evidence="2">cv. Yunnan</strain>
        <tissue evidence="1">Leaves</tissue>
    </source>
</reference>
<accession>A0ACB9FW55</accession>
<keyword evidence="2" id="KW-1185">Reference proteome</keyword>
<name>A0ACB9FW55_9ASTR</name>
<dbReference type="EMBL" id="CM042033">
    <property type="protein sequence ID" value="KAI3775399.1"/>
    <property type="molecule type" value="Genomic_DNA"/>
</dbReference>
<proteinExistence type="predicted"/>
<comment type="caution">
    <text evidence="1">The sequence shown here is derived from an EMBL/GenBank/DDBJ whole genome shotgun (WGS) entry which is preliminary data.</text>
</comment>
<dbReference type="Proteomes" id="UP001056120">
    <property type="component" value="Linkage Group LG16"/>
</dbReference>
<gene>
    <name evidence="1" type="ORF">L1987_49972</name>
</gene>
<protein>
    <submittedName>
        <fullName evidence="1">Uncharacterized protein</fullName>
    </submittedName>
</protein>
<sequence>MQLSILYSYKQRKSSFFSNFTVFYKPKIAMAAKLKIAGAWSGVLEAELGEWTIPFLKQEIANRLECATDSINLISAGKVLKDDSGTQRLIELGLKNNSKILVTRVSPDQGKELVAEEEKSTRLERLRAAATFLAKRHADGSLPVEDFNLELENQSGEKVKLGSEDDQRALMMGLMFHGKAKKLVKTKKYEDALEVLTMGEEAFSLCDSKVVQLIDNVPILQIDMVWCYFMLKDISKLSVAGKRLEEARKGIERSHGKESTRLRLLHGNAHPEMALHLRLELLEGIVAYHSGDLGKARISLNSASDRYLQLKVRDEDLSMLMGMGYGERAAKRALRMNQQSIERAVDFLVEEKAKKQQKIEDDIRRRNEIMEQKKFGVTPLKKAVDLQKLKELVSIGFEKELAAESLRRNENEMQKALDDLTNPDTNSDIQFFIESRKKKRSRKASDATIERLISLGFPRETVVAAVSAHGTEELALNHLLELSVPNTSALPAGPVAENVGSSSGAGGASSSDGGGGAAIPNDGDIDHEMERDVEMEDEITGDLQSEDVFSDYDMELTRESEAIEEYLALVLA</sequence>
<organism evidence="1 2">
    <name type="scientific">Smallanthus sonchifolius</name>
    <dbReference type="NCBI Taxonomy" id="185202"/>
    <lineage>
        <taxon>Eukaryota</taxon>
        <taxon>Viridiplantae</taxon>
        <taxon>Streptophyta</taxon>
        <taxon>Embryophyta</taxon>
        <taxon>Tracheophyta</taxon>
        <taxon>Spermatophyta</taxon>
        <taxon>Magnoliopsida</taxon>
        <taxon>eudicotyledons</taxon>
        <taxon>Gunneridae</taxon>
        <taxon>Pentapetalae</taxon>
        <taxon>asterids</taxon>
        <taxon>campanulids</taxon>
        <taxon>Asterales</taxon>
        <taxon>Asteraceae</taxon>
        <taxon>Asteroideae</taxon>
        <taxon>Heliantheae alliance</taxon>
        <taxon>Millerieae</taxon>
        <taxon>Smallanthus</taxon>
    </lineage>
</organism>